<dbReference type="AlphaFoldDB" id="A0A9P6MGQ4"/>
<evidence type="ECO:0000313" key="1">
    <source>
        <dbReference type="EMBL" id="KAF9999938.1"/>
    </source>
</evidence>
<evidence type="ECO:0000313" key="2">
    <source>
        <dbReference type="Proteomes" id="UP000703661"/>
    </source>
</evidence>
<proteinExistence type="predicted"/>
<name>A0A9P6MGQ4_9FUNG</name>
<dbReference type="Proteomes" id="UP000703661">
    <property type="component" value="Unassembled WGS sequence"/>
</dbReference>
<comment type="caution">
    <text evidence="1">The sequence shown here is derived from an EMBL/GenBank/DDBJ whole genome shotgun (WGS) entry which is preliminary data.</text>
</comment>
<gene>
    <name evidence="1" type="ORF">BGZ80_006465</name>
</gene>
<organism evidence="1 2">
    <name type="scientific">Entomortierella chlamydospora</name>
    <dbReference type="NCBI Taxonomy" id="101097"/>
    <lineage>
        <taxon>Eukaryota</taxon>
        <taxon>Fungi</taxon>
        <taxon>Fungi incertae sedis</taxon>
        <taxon>Mucoromycota</taxon>
        <taxon>Mortierellomycotina</taxon>
        <taxon>Mortierellomycetes</taxon>
        <taxon>Mortierellales</taxon>
        <taxon>Mortierellaceae</taxon>
        <taxon>Entomortierella</taxon>
    </lineage>
</organism>
<keyword evidence="2" id="KW-1185">Reference proteome</keyword>
<protein>
    <submittedName>
        <fullName evidence="1">Uncharacterized protein</fullName>
    </submittedName>
</protein>
<accession>A0A9P6MGQ4</accession>
<sequence length="305" mass="33737">MGSDGISSRIVTLAPMSDPTQPGYLYVRIPFDPADLFHYYTVEFRTQTKWDAGILKNTVLIHEVRKFQFGPVIFMTSVVFRTNGGQDRDPAQSLVANGVVIKVTGTGRRTATVSISTDITGRCVQGFVWRQARPSDHVCVTAATRAQAQYDNAHSSERRQGSGPYGPDTCKQGYVWRDAWAGDHVCVTPATRTQTASDNAVAAQRVNPAKSVYGPNTCKQGYVWREADASDYVCVSAATRAQAKFDNAHASERRQGSGPYGRDTCKQGYVWREAWPNDHVCVTGATRSQTAFDNTQILTRLERPW</sequence>
<reference evidence="1" key="1">
    <citation type="journal article" date="2020" name="Fungal Divers.">
        <title>Resolving the Mortierellaceae phylogeny through synthesis of multi-gene phylogenetics and phylogenomics.</title>
        <authorList>
            <person name="Vandepol N."/>
            <person name="Liber J."/>
            <person name="Desiro A."/>
            <person name="Na H."/>
            <person name="Kennedy M."/>
            <person name="Barry K."/>
            <person name="Grigoriev I.V."/>
            <person name="Miller A.N."/>
            <person name="O'Donnell K."/>
            <person name="Stajich J.E."/>
            <person name="Bonito G."/>
        </authorList>
    </citation>
    <scope>NUCLEOTIDE SEQUENCE</scope>
    <source>
        <strain evidence="1">NRRL 2769</strain>
    </source>
</reference>
<dbReference type="EMBL" id="JAAAID010003192">
    <property type="protein sequence ID" value="KAF9999938.1"/>
    <property type="molecule type" value="Genomic_DNA"/>
</dbReference>